<evidence type="ECO:0000313" key="2">
    <source>
        <dbReference type="EMBL" id="LAA71374.1"/>
    </source>
</evidence>
<dbReference type="InterPro" id="IPR012337">
    <property type="entry name" value="RNaseH-like_sf"/>
</dbReference>
<proteinExistence type="predicted"/>
<reference evidence="2" key="2">
    <citation type="submission" date="2017-11" db="EMBL/GenBank/DDBJ databases">
        <title>Coralsnake Venomics: Analyses of Venom Gland Transcriptomes and Proteomes of Six Brazilian Taxa.</title>
        <authorList>
            <person name="Aird S.D."/>
            <person name="Jorge da Silva N."/>
            <person name="Qiu L."/>
            <person name="Villar-Briones A."/>
            <person name="Aparecida-Saddi V."/>
            <person name="Campos-Telles M.P."/>
            <person name="Grau M."/>
            <person name="Mikheyev A.S."/>
        </authorList>
    </citation>
    <scope>NUCLEOTIDE SEQUENCE</scope>
    <source>
        <tissue evidence="2">Venom_gland</tissue>
    </source>
</reference>
<sequence length="146" mass="16593">MGQALSPDNFLANIVNIWYQGKTLSVEEDKLAMTCVSSNHPFLVPTIMNLRAKGEPFKKYMFADVVLKKVSPVNWWKSLKYLDSESVEVMISLLTAVASSFGIERIFSSFGLIRSKLRTRLRPDKAGKLVFLFQIMNQQQNGDENE</sequence>
<dbReference type="EMBL" id="IACK01030080">
    <property type="protein sequence ID" value="LAA71374.1"/>
    <property type="molecule type" value="Transcribed_RNA"/>
</dbReference>
<accession>A0A2D4HHD3</accession>
<protein>
    <recommendedName>
        <fullName evidence="1">HAT C-terminal dimerisation domain-containing protein</fullName>
    </recommendedName>
</protein>
<reference evidence="2" key="1">
    <citation type="submission" date="2017-07" db="EMBL/GenBank/DDBJ databases">
        <authorList>
            <person name="Mikheyev A."/>
            <person name="Grau M."/>
        </authorList>
    </citation>
    <scope>NUCLEOTIDE SEQUENCE</scope>
    <source>
        <tissue evidence="2">Venom_gland</tissue>
    </source>
</reference>
<name>A0A2D4HHD3_MICLE</name>
<dbReference type="AlphaFoldDB" id="A0A2D4HHD3"/>
<feature type="domain" description="HAT C-terminal dimerisation" evidence="1">
    <location>
        <begin position="62"/>
        <end position="134"/>
    </location>
</feature>
<dbReference type="SUPFAM" id="SSF53098">
    <property type="entry name" value="Ribonuclease H-like"/>
    <property type="match status" value="1"/>
</dbReference>
<evidence type="ECO:0000259" key="1">
    <source>
        <dbReference type="Pfam" id="PF05699"/>
    </source>
</evidence>
<organism evidence="2">
    <name type="scientific">Micrurus lemniscatus lemniscatus</name>
    <dbReference type="NCBI Taxonomy" id="129467"/>
    <lineage>
        <taxon>Eukaryota</taxon>
        <taxon>Metazoa</taxon>
        <taxon>Chordata</taxon>
        <taxon>Craniata</taxon>
        <taxon>Vertebrata</taxon>
        <taxon>Euteleostomi</taxon>
        <taxon>Lepidosauria</taxon>
        <taxon>Squamata</taxon>
        <taxon>Bifurcata</taxon>
        <taxon>Unidentata</taxon>
        <taxon>Episquamata</taxon>
        <taxon>Toxicofera</taxon>
        <taxon>Serpentes</taxon>
        <taxon>Colubroidea</taxon>
        <taxon>Elapidae</taxon>
        <taxon>Elapinae</taxon>
        <taxon>Micrurus</taxon>
    </lineage>
</organism>
<dbReference type="InterPro" id="IPR008906">
    <property type="entry name" value="HATC_C_dom"/>
</dbReference>
<dbReference type="Pfam" id="PF05699">
    <property type="entry name" value="Dimer_Tnp_hAT"/>
    <property type="match status" value="1"/>
</dbReference>
<dbReference type="GO" id="GO:0046983">
    <property type="term" value="F:protein dimerization activity"/>
    <property type="evidence" value="ECO:0007669"/>
    <property type="project" value="InterPro"/>
</dbReference>